<dbReference type="GO" id="GO:0051082">
    <property type="term" value="F:unfolded protein binding"/>
    <property type="evidence" value="ECO:0007669"/>
    <property type="project" value="TreeGrafter"/>
</dbReference>
<dbReference type="GO" id="GO:0005829">
    <property type="term" value="C:cytosol"/>
    <property type="evidence" value="ECO:0007669"/>
    <property type="project" value="TreeGrafter"/>
</dbReference>
<dbReference type="NCBIfam" id="NF010748">
    <property type="entry name" value="PRK14150.1"/>
    <property type="match status" value="1"/>
</dbReference>
<comment type="caution">
    <text evidence="14">The sequence shown here is derived from an EMBL/GenBank/DDBJ whole genome shotgun (WGS) entry which is preliminary data.</text>
</comment>
<evidence type="ECO:0000256" key="8">
    <source>
        <dbReference type="ARBA" id="ARBA00072274"/>
    </source>
</evidence>
<dbReference type="CDD" id="cd00446">
    <property type="entry name" value="GrpE"/>
    <property type="match status" value="1"/>
</dbReference>
<dbReference type="GO" id="GO:0051087">
    <property type="term" value="F:protein-folding chaperone binding"/>
    <property type="evidence" value="ECO:0007669"/>
    <property type="project" value="InterPro"/>
</dbReference>
<evidence type="ECO:0000256" key="3">
    <source>
        <dbReference type="ARBA" id="ARBA00011738"/>
    </source>
</evidence>
<dbReference type="InterPro" id="IPR000740">
    <property type="entry name" value="GrpE"/>
</dbReference>
<dbReference type="InterPro" id="IPR009012">
    <property type="entry name" value="GrpE_head"/>
</dbReference>
<evidence type="ECO:0000256" key="10">
    <source>
        <dbReference type="HAMAP-Rule" id="MF_01151"/>
    </source>
</evidence>
<dbReference type="PANTHER" id="PTHR21237:SF23">
    <property type="entry name" value="GRPE PROTEIN HOMOLOG, MITOCHONDRIAL"/>
    <property type="match status" value="1"/>
</dbReference>
<dbReference type="KEGG" id="axe:P40_18755"/>
<comment type="similarity">
    <text evidence="2 10 12">Belongs to the GrpE family.</text>
</comment>
<gene>
    <name evidence="10 14" type="primary">grpE</name>
    <name evidence="14" type="ORF">LZG35_20085</name>
</gene>
<evidence type="ECO:0000256" key="2">
    <source>
        <dbReference type="ARBA" id="ARBA00009054"/>
    </source>
</evidence>
<evidence type="ECO:0000256" key="5">
    <source>
        <dbReference type="ARBA" id="ARBA00023016"/>
    </source>
</evidence>
<keyword evidence="15" id="KW-1185">Reference proteome</keyword>
<dbReference type="Gene3D" id="2.30.22.10">
    <property type="entry name" value="Head domain of nucleotide exchange factor GrpE"/>
    <property type="match status" value="1"/>
</dbReference>
<keyword evidence="6 10" id="KW-0143">Chaperone</keyword>
<evidence type="ECO:0000256" key="7">
    <source>
        <dbReference type="ARBA" id="ARBA00053401"/>
    </source>
</evidence>
<comment type="subunit">
    <text evidence="3 10">Homodimer.</text>
</comment>
<comment type="subcellular location">
    <subcellularLocation>
        <location evidence="1 10">Cytoplasm</location>
    </subcellularLocation>
</comment>
<dbReference type="PRINTS" id="PR00773">
    <property type="entry name" value="GRPEPROTEIN"/>
</dbReference>
<evidence type="ECO:0000256" key="6">
    <source>
        <dbReference type="ARBA" id="ARBA00023186"/>
    </source>
</evidence>
<dbReference type="NCBIfam" id="NF010737">
    <property type="entry name" value="PRK14139.1"/>
    <property type="match status" value="1"/>
</dbReference>
<dbReference type="AlphaFoldDB" id="A0A9Q3WA28"/>
<dbReference type="FunFam" id="2.30.22.10:FF:000001">
    <property type="entry name" value="Protein GrpE"/>
    <property type="match status" value="1"/>
</dbReference>
<dbReference type="Gene3D" id="3.90.20.20">
    <property type="match status" value="1"/>
</dbReference>
<reference evidence="14" key="1">
    <citation type="submission" date="2022-01" db="EMBL/GenBank/DDBJ databases">
        <authorList>
            <person name="Karlyshev A.V."/>
            <person name="Jaspars M."/>
        </authorList>
    </citation>
    <scope>NUCLEOTIDE SEQUENCE</scope>
    <source>
        <strain evidence="14">AGSA3-2</strain>
    </source>
</reference>
<name>A0A9Q3WA28_9GAMM</name>
<feature type="compositionally biased region" description="Low complexity" evidence="13">
    <location>
        <begin position="37"/>
        <end position="47"/>
    </location>
</feature>
<evidence type="ECO:0000256" key="12">
    <source>
        <dbReference type="RuleBase" id="RU004478"/>
    </source>
</evidence>
<dbReference type="PANTHER" id="PTHR21237">
    <property type="entry name" value="GRPE PROTEIN"/>
    <property type="match status" value="1"/>
</dbReference>
<organism evidence="14 15">
    <name type="scientific">Alloalcanivorax xenomutans</name>
    <dbReference type="NCBI Taxonomy" id="1094342"/>
    <lineage>
        <taxon>Bacteria</taxon>
        <taxon>Pseudomonadati</taxon>
        <taxon>Pseudomonadota</taxon>
        <taxon>Gammaproteobacteria</taxon>
        <taxon>Oceanospirillales</taxon>
        <taxon>Alcanivoracaceae</taxon>
        <taxon>Alloalcanivorax</taxon>
    </lineage>
</organism>
<dbReference type="HAMAP" id="MF_01151">
    <property type="entry name" value="GrpE"/>
    <property type="match status" value="1"/>
</dbReference>
<dbReference type="GO" id="GO:0000774">
    <property type="term" value="F:adenyl-nucleotide exchange factor activity"/>
    <property type="evidence" value="ECO:0007669"/>
    <property type="project" value="InterPro"/>
</dbReference>
<dbReference type="RefSeq" id="WP_022993555.1">
    <property type="nucleotide sequence ID" value="NZ_CP012331.1"/>
</dbReference>
<feature type="region of interest" description="Disordered" evidence="13">
    <location>
        <begin position="1"/>
        <end position="49"/>
    </location>
</feature>
<keyword evidence="4 10" id="KW-0963">Cytoplasm</keyword>
<dbReference type="SUPFAM" id="SSF51064">
    <property type="entry name" value="Head domain of nucleotide exchange factor GrpE"/>
    <property type="match status" value="1"/>
</dbReference>
<dbReference type="InterPro" id="IPR013805">
    <property type="entry name" value="GrpE_CC"/>
</dbReference>
<comment type="function">
    <text evidence="7 10 11">Participates actively in the response to hyperosmotic and heat shock by preventing the aggregation of stress-denatured proteins, in association with DnaK and GrpE. It is the nucleotide exchange factor for DnaK and may function as a thermosensor. Unfolded proteins bind initially to DnaJ; upon interaction with the DnaJ-bound protein, DnaK hydrolyzes its bound ATP, resulting in the formation of a stable complex. GrpE releases ADP from DnaK; ATP binding to DnaK triggers the release of the substrate protein, thus completing the reaction cycle. Several rounds of ATP-dependent interactions between DnaJ, DnaK and GrpE are required for fully efficient folding.</text>
</comment>
<evidence type="ECO:0000313" key="14">
    <source>
        <dbReference type="EMBL" id="MCE7510942.1"/>
    </source>
</evidence>
<dbReference type="PROSITE" id="PS01071">
    <property type="entry name" value="GRPE"/>
    <property type="match status" value="1"/>
</dbReference>
<dbReference type="EMBL" id="JAJVKT010000034">
    <property type="protein sequence ID" value="MCE7510942.1"/>
    <property type="molecule type" value="Genomic_DNA"/>
</dbReference>
<evidence type="ECO:0000256" key="4">
    <source>
        <dbReference type="ARBA" id="ARBA00022490"/>
    </source>
</evidence>
<evidence type="ECO:0000313" key="15">
    <source>
        <dbReference type="Proteomes" id="UP001107961"/>
    </source>
</evidence>
<dbReference type="SUPFAM" id="SSF58014">
    <property type="entry name" value="Coiled-coil domain of nucleotide exchange factor GrpE"/>
    <property type="match status" value="1"/>
</dbReference>
<dbReference type="GO" id="GO:0006457">
    <property type="term" value="P:protein folding"/>
    <property type="evidence" value="ECO:0007669"/>
    <property type="project" value="InterPro"/>
</dbReference>
<dbReference type="GeneID" id="94688353"/>
<dbReference type="Proteomes" id="UP001107961">
    <property type="component" value="Unassembled WGS sequence"/>
</dbReference>
<evidence type="ECO:0000256" key="13">
    <source>
        <dbReference type="SAM" id="MobiDB-lite"/>
    </source>
</evidence>
<feature type="compositionally biased region" description="Basic and acidic residues" evidence="13">
    <location>
        <begin position="1"/>
        <end position="11"/>
    </location>
</feature>
<sequence length="197" mass="21735">MSDQDKQKPQDEAVTQDSELENPQPAAEVADEEAAAEPDAARQLAEAQEQMQRLEKALAEADLRAQAEIQNVRRRAEREVENAHKFALEKFAGDLLSVADSLERGLSTLDAEDEALKPAREGLELTLKVLMDAFGRHNLEQVDPHGEPFNPERHEAMTMIPAPGAEPNTVIDVLEKGYLLNGRLIRPARVVVSKAEG</sequence>
<protein>
    <recommendedName>
        <fullName evidence="8 10">Protein GrpE</fullName>
    </recommendedName>
    <alternativeName>
        <fullName evidence="9 10">HSP-70 cofactor</fullName>
    </alternativeName>
</protein>
<dbReference type="Pfam" id="PF01025">
    <property type="entry name" value="GrpE"/>
    <property type="match status" value="1"/>
</dbReference>
<evidence type="ECO:0000256" key="9">
    <source>
        <dbReference type="ARBA" id="ARBA00076414"/>
    </source>
</evidence>
<evidence type="ECO:0000256" key="1">
    <source>
        <dbReference type="ARBA" id="ARBA00004496"/>
    </source>
</evidence>
<proteinExistence type="inferred from homology"/>
<evidence type="ECO:0000256" key="11">
    <source>
        <dbReference type="RuleBase" id="RU000639"/>
    </source>
</evidence>
<dbReference type="GO" id="GO:0042803">
    <property type="term" value="F:protein homodimerization activity"/>
    <property type="evidence" value="ECO:0007669"/>
    <property type="project" value="InterPro"/>
</dbReference>
<keyword evidence="5 10" id="KW-0346">Stress response</keyword>
<accession>A0A9Q3WA28</accession>